<evidence type="ECO:0000313" key="2">
    <source>
        <dbReference type="EMBL" id="MDJ1482210.1"/>
    </source>
</evidence>
<dbReference type="AlphaFoldDB" id="A0AAE3QRJ9"/>
<dbReference type="Pfam" id="PF11138">
    <property type="entry name" value="DUF2911"/>
    <property type="match status" value="1"/>
</dbReference>
<dbReference type="EMBL" id="JASJOS010000007">
    <property type="protein sequence ID" value="MDJ1482210.1"/>
    <property type="molecule type" value="Genomic_DNA"/>
</dbReference>
<dbReference type="Gene3D" id="1.25.40.10">
    <property type="entry name" value="Tetratricopeptide repeat domain"/>
    <property type="match status" value="1"/>
</dbReference>
<reference evidence="2" key="1">
    <citation type="submission" date="2023-05" db="EMBL/GenBank/DDBJ databases">
        <authorList>
            <person name="Zhang X."/>
        </authorList>
    </citation>
    <scope>NUCLEOTIDE SEQUENCE</scope>
    <source>
        <strain evidence="2">YF14B1</strain>
    </source>
</reference>
<keyword evidence="1" id="KW-0732">Signal</keyword>
<comment type="caution">
    <text evidence="2">The sequence shown here is derived from an EMBL/GenBank/DDBJ whole genome shotgun (WGS) entry which is preliminary data.</text>
</comment>
<name>A0AAE3QRJ9_9BACT</name>
<feature type="signal peptide" evidence="1">
    <location>
        <begin position="1"/>
        <end position="23"/>
    </location>
</feature>
<dbReference type="InterPro" id="IPR011990">
    <property type="entry name" value="TPR-like_helical_dom_sf"/>
</dbReference>
<organism evidence="2 3">
    <name type="scientific">Xanthocytophaga flava</name>
    <dbReference type="NCBI Taxonomy" id="3048013"/>
    <lineage>
        <taxon>Bacteria</taxon>
        <taxon>Pseudomonadati</taxon>
        <taxon>Bacteroidota</taxon>
        <taxon>Cytophagia</taxon>
        <taxon>Cytophagales</taxon>
        <taxon>Rhodocytophagaceae</taxon>
        <taxon>Xanthocytophaga</taxon>
    </lineage>
</organism>
<accession>A0AAE3QRJ9</accession>
<proteinExistence type="predicted"/>
<evidence type="ECO:0000256" key="1">
    <source>
        <dbReference type="SAM" id="SignalP"/>
    </source>
</evidence>
<dbReference type="RefSeq" id="WP_313981027.1">
    <property type="nucleotide sequence ID" value="NZ_JASJOS010000007.1"/>
</dbReference>
<protein>
    <submittedName>
        <fullName evidence="2">DUF2911 domain-containing protein</fullName>
    </submittedName>
</protein>
<dbReference type="SUPFAM" id="SSF48452">
    <property type="entry name" value="TPR-like"/>
    <property type="match status" value="1"/>
</dbReference>
<gene>
    <name evidence="2" type="ORF">QNI16_17025</name>
</gene>
<evidence type="ECO:0000313" key="3">
    <source>
        <dbReference type="Proteomes" id="UP001241110"/>
    </source>
</evidence>
<sequence length="282" mass="31502">MRKLVFSTLICCWIAFTSIQAQIATPQPSPGASVSQRVGLVDVKVDYSRPSLRGRKLFGEVREYGKIWRTGANQATKITFSDDVMLNGSKVPAGEYALLSIPTAKEWTIILSKDLKTTEQSYKQENDVVRFTAKPVSLPAKVETFTIDFSDLTTNGGNLNICWENVKTSIKIETDVDKKVMAQIKEKVIDNPTPAAGDLFAAAVYYLDNNRDLPQALTWMNKATETNPQFWQLHQKAKLQAKLKDYKGATETAKKSIELAKAASNNDYVKMNEKLLAEMPKK</sequence>
<dbReference type="Proteomes" id="UP001241110">
    <property type="component" value="Unassembled WGS sequence"/>
</dbReference>
<feature type="chain" id="PRO_5042041452" evidence="1">
    <location>
        <begin position="24"/>
        <end position="282"/>
    </location>
</feature>
<dbReference type="InterPro" id="IPR021314">
    <property type="entry name" value="DUF2911"/>
</dbReference>